<evidence type="ECO:0000313" key="2">
    <source>
        <dbReference type="Proteomes" id="UP000193963"/>
    </source>
</evidence>
<keyword evidence="2" id="KW-1185">Reference proteome</keyword>
<sequence>MTYSPDRAGAADLPVYLVLEGDLLIATDIADALSAHGPCRVLHVTSPEEIAATIEAEPALAAAFLEMRLAQLQDIGLAETLHARGARMILTAGEADMDAVLDLGWFMLLRPFSDEMIRAVLPVPQRA</sequence>
<dbReference type="Gene3D" id="3.40.50.2300">
    <property type="match status" value="1"/>
</dbReference>
<organism evidence="1 2">
    <name type="scientific">Pseudooceanicola marinus</name>
    <dbReference type="NCBI Taxonomy" id="396013"/>
    <lineage>
        <taxon>Bacteria</taxon>
        <taxon>Pseudomonadati</taxon>
        <taxon>Pseudomonadota</taxon>
        <taxon>Alphaproteobacteria</taxon>
        <taxon>Rhodobacterales</taxon>
        <taxon>Paracoccaceae</taxon>
        <taxon>Pseudooceanicola</taxon>
    </lineage>
</organism>
<evidence type="ECO:0000313" key="1">
    <source>
        <dbReference type="EMBL" id="SLN17836.1"/>
    </source>
</evidence>
<dbReference type="RefSeq" id="WP_085886465.1">
    <property type="nucleotide sequence ID" value="NZ_FWFN01000001.1"/>
</dbReference>
<dbReference type="EMBL" id="FWFN01000001">
    <property type="protein sequence ID" value="SLN17836.1"/>
    <property type="molecule type" value="Genomic_DNA"/>
</dbReference>
<accession>A0A1X6YDY1</accession>
<reference evidence="1 2" key="1">
    <citation type="submission" date="2017-03" db="EMBL/GenBank/DDBJ databases">
        <authorList>
            <person name="Afonso C.L."/>
            <person name="Miller P.J."/>
            <person name="Scott M.A."/>
            <person name="Spackman E."/>
            <person name="Goraichik I."/>
            <person name="Dimitrov K.M."/>
            <person name="Suarez D.L."/>
            <person name="Swayne D.E."/>
        </authorList>
    </citation>
    <scope>NUCLEOTIDE SEQUENCE [LARGE SCALE GENOMIC DNA]</scope>
    <source>
        <strain evidence="1 2">CECT 7751</strain>
    </source>
</reference>
<gene>
    <name evidence="1" type="ORF">PSM7751_00583</name>
</gene>
<name>A0A1X6YDY1_9RHOB</name>
<evidence type="ECO:0008006" key="3">
    <source>
        <dbReference type="Google" id="ProtNLM"/>
    </source>
</evidence>
<dbReference type="AlphaFoldDB" id="A0A1X6YDY1"/>
<proteinExistence type="predicted"/>
<protein>
    <recommendedName>
        <fullName evidence="3">Response regulatory domain-containing protein</fullName>
    </recommendedName>
</protein>
<dbReference type="OrthoDB" id="7869928at2"/>
<dbReference type="Proteomes" id="UP000193963">
    <property type="component" value="Unassembled WGS sequence"/>
</dbReference>